<gene>
    <name evidence="3" type="ORF">UFOPK1506_00720</name>
</gene>
<dbReference type="CDD" id="cd13831">
    <property type="entry name" value="HU"/>
    <property type="match status" value="1"/>
</dbReference>
<organism evidence="3">
    <name type="scientific">freshwater metagenome</name>
    <dbReference type="NCBI Taxonomy" id="449393"/>
    <lineage>
        <taxon>unclassified sequences</taxon>
        <taxon>metagenomes</taxon>
        <taxon>ecological metagenomes</taxon>
    </lineage>
</organism>
<dbReference type="GO" id="GO:0003677">
    <property type="term" value="F:DNA binding"/>
    <property type="evidence" value="ECO:0007669"/>
    <property type="project" value="UniProtKB-KW"/>
</dbReference>
<reference evidence="3" key="1">
    <citation type="submission" date="2020-05" db="EMBL/GenBank/DDBJ databases">
        <authorList>
            <person name="Chiriac C."/>
            <person name="Salcher M."/>
            <person name="Ghai R."/>
            <person name="Kavagutti S V."/>
        </authorList>
    </citation>
    <scope>NUCLEOTIDE SEQUENCE</scope>
</reference>
<dbReference type="Gene3D" id="4.10.520.10">
    <property type="entry name" value="IHF-like DNA-binding proteins"/>
    <property type="match status" value="1"/>
</dbReference>
<evidence type="ECO:0000313" key="3">
    <source>
        <dbReference type="EMBL" id="CAB4555391.1"/>
    </source>
</evidence>
<dbReference type="AlphaFoldDB" id="A0A6J6CV27"/>
<dbReference type="PANTHER" id="PTHR33175:SF3">
    <property type="entry name" value="DNA-BINDING PROTEIN HU-BETA"/>
    <property type="match status" value="1"/>
</dbReference>
<dbReference type="GO" id="GO:0030527">
    <property type="term" value="F:structural constituent of chromatin"/>
    <property type="evidence" value="ECO:0007669"/>
    <property type="project" value="InterPro"/>
</dbReference>
<evidence type="ECO:0000256" key="1">
    <source>
        <dbReference type="ARBA" id="ARBA00023125"/>
    </source>
</evidence>
<name>A0A6J6CV27_9ZZZZ</name>
<protein>
    <submittedName>
        <fullName evidence="3">Unannotated protein</fullName>
    </submittedName>
</protein>
<dbReference type="PANTHER" id="PTHR33175">
    <property type="entry name" value="DNA-BINDING PROTEIN HU"/>
    <property type="match status" value="1"/>
</dbReference>
<dbReference type="SUPFAM" id="SSF47729">
    <property type="entry name" value="IHF-like DNA-binding proteins"/>
    <property type="match status" value="1"/>
</dbReference>
<feature type="compositionally biased region" description="Basic residues" evidence="2">
    <location>
        <begin position="110"/>
        <end position="145"/>
    </location>
</feature>
<sequence length="145" mass="15699">MNKAQFIKSLVPHFNDSKKEATHAVEIVIDAITRNMAKGEDVSIAGFGKFRKIQRKARVARNPFTGEPVKVKAKTVARFTPAKVLKEIVAGTRKMEAAPKPAPKPVVKAAPKKAAKKAAPKKAAKKAAKKAPKKAAKKVAKKKKK</sequence>
<dbReference type="PRINTS" id="PR01727">
    <property type="entry name" value="DNABINDINGHU"/>
</dbReference>
<proteinExistence type="predicted"/>
<dbReference type="EMBL" id="CAEZSV010000122">
    <property type="protein sequence ID" value="CAB4555391.1"/>
    <property type="molecule type" value="Genomic_DNA"/>
</dbReference>
<dbReference type="GO" id="GO:0005829">
    <property type="term" value="C:cytosol"/>
    <property type="evidence" value="ECO:0007669"/>
    <property type="project" value="TreeGrafter"/>
</dbReference>
<accession>A0A6J6CV27</accession>
<dbReference type="PROSITE" id="PS00045">
    <property type="entry name" value="HISTONE_LIKE"/>
    <property type="match status" value="1"/>
</dbReference>
<dbReference type="Pfam" id="PF00216">
    <property type="entry name" value="Bac_DNA_binding"/>
    <property type="match status" value="1"/>
</dbReference>
<feature type="region of interest" description="Disordered" evidence="2">
    <location>
        <begin position="95"/>
        <end position="145"/>
    </location>
</feature>
<dbReference type="SMART" id="SM00411">
    <property type="entry name" value="BHL"/>
    <property type="match status" value="1"/>
</dbReference>
<dbReference type="InterPro" id="IPR000119">
    <property type="entry name" value="Hist_DNA-bd"/>
</dbReference>
<dbReference type="InterPro" id="IPR020816">
    <property type="entry name" value="Histone-like_DNA-bd_CS"/>
</dbReference>
<evidence type="ECO:0000256" key="2">
    <source>
        <dbReference type="SAM" id="MobiDB-lite"/>
    </source>
</evidence>
<dbReference type="InterPro" id="IPR010992">
    <property type="entry name" value="IHF-like_DNA-bd_dom_sf"/>
</dbReference>
<keyword evidence="1" id="KW-0238">DNA-binding</keyword>